<protein>
    <submittedName>
        <fullName evidence="1">Uncharacterized protein</fullName>
    </submittedName>
</protein>
<evidence type="ECO:0000313" key="1">
    <source>
        <dbReference type="EnsemblPlants" id="Bo4g078460.1"/>
    </source>
</evidence>
<reference evidence="1" key="2">
    <citation type="submission" date="2015-03" db="UniProtKB">
        <authorList>
            <consortium name="EnsemblPlants"/>
        </authorList>
    </citation>
    <scope>IDENTIFICATION</scope>
</reference>
<dbReference type="Gramene" id="Bo4g078460.1">
    <property type="protein sequence ID" value="Bo4g078460.1"/>
    <property type="gene ID" value="Bo4g078460"/>
</dbReference>
<sequence>MGSFLQNDVVLSFDDILVYNTFFENHAKPERHVLTDLELKLLCFVSDQVGHVLEMIYGISCLGNILVCNTFFVYYTEPWLSNSQFELDLLSSESEELVLVLKLFFRNYAISCFDTMVYNTYFDVHFECLKQAQHVLRKKHLVIDHNKNMSCLYDTGYLVSVLSVQDQYVQSQRSVRNESKHYAYQPEIWRWKYLRKMASKLQGSFCSKP</sequence>
<keyword evidence="2" id="KW-1185">Reference proteome</keyword>
<organism evidence="1 2">
    <name type="scientific">Brassica oleracea var. oleracea</name>
    <dbReference type="NCBI Taxonomy" id="109376"/>
    <lineage>
        <taxon>Eukaryota</taxon>
        <taxon>Viridiplantae</taxon>
        <taxon>Streptophyta</taxon>
        <taxon>Embryophyta</taxon>
        <taxon>Tracheophyta</taxon>
        <taxon>Spermatophyta</taxon>
        <taxon>Magnoliopsida</taxon>
        <taxon>eudicotyledons</taxon>
        <taxon>Gunneridae</taxon>
        <taxon>Pentapetalae</taxon>
        <taxon>rosids</taxon>
        <taxon>malvids</taxon>
        <taxon>Brassicales</taxon>
        <taxon>Brassicaceae</taxon>
        <taxon>Brassiceae</taxon>
        <taxon>Brassica</taxon>
    </lineage>
</organism>
<evidence type="ECO:0000313" key="2">
    <source>
        <dbReference type="Proteomes" id="UP000032141"/>
    </source>
</evidence>
<dbReference type="HOGENOM" id="CLU_1317055_0_0_1"/>
<accession>A0A0D3BUQ6</accession>
<dbReference type="EnsemblPlants" id="Bo4g078460.1">
    <property type="protein sequence ID" value="Bo4g078460.1"/>
    <property type="gene ID" value="Bo4g078460"/>
</dbReference>
<reference evidence="1 2" key="1">
    <citation type="journal article" date="2014" name="Genome Biol.">
        <title>Transcriptome and methylome profiling reveals relics of genome dominance in the mesopolyploid Brassica oleracea.</title>
        <authorList>
            <person name="Parkin I.A."/>
            <person name="Koh C."/>
            <person name="Tang H."/>
            <person name="Robinson S.J."/>
            <person name="Kagale S."/>
            <person name="Clarke W.E."/>
            <person name="Town C.D."/>
            <person name="Nixon J."/>
            <person name="Krishnakumar V."/>
            <person name="Bidwell S.L."/>
            <person name="Denoeud F."/>
            <person name="Belcram H."/>
            <person name="Links M.G."/>
            <person name="Just J."/>
            <person name="Clarke C."/>
            <person name="Bender T."/>
            <person name="Huebert T."/>
            <person name="Mason A.S."/>
            <person name="Pires J.C."/>
            <person name="Barker G."/>
            <person name="Moore J."/>
            <person name="Walley P.G."/>
            <person name="Manoli S."/>
            <person name="Batley J."/>
            <person name="Edwards D."/>
            <person name="Nelson M.N."/>
            <person name="Wang X."/>
            <person name="Paterson A.H."/>
            <person name="King G."/>
            <person name="Bancroft I."/>
            <person name="Chalhoub B."/>
            <person name="Sharpe A.G."/>
        </authorList>
    </citation>
    <scope>NUCLEOTIDE SEQUENCE</scope>
    <source>
        <strain evidence="1 2">cv. TO1000</strain>
    </source>
</reference>
<dbReference type="Proteomes" id="UP000032141">
    <property type="component" value="Chromosome C4"/>
</dbReference>
<name>A0A0D3BUQ6_BRAOL</name>
<dbReference type="AlphaFoldDB" id="A0A0D3BUQ6"/>
<proteinExistence type="predicted"/>